<evidence type="ECO:0000313" key="3">
    <source>
        <dbReference type="Proteomes" id="UP000807025"/>
    </source>
</evidence>
<feature type="compositionally biased region" description="Basic and acidic residues" evidence="1">
    <location>
        <begin position="69"/>
        <end position="78"/>
    </location>
</feature>
<sequence length="105" mass="12108">MYNRTLEWRFVHTGMVLLCWWYFIMVHPDSVKWKEVDNVRLGYLSKVPDGMPWHSPSKNKPSNAGVDDQSLKGRHEPSVDLCGHDFDEWGIGYAVSPQQGPEGFD</sequence>
<organism evidence="2 3">
    <name type="scientific">Pleurotus eryngii</name>
    <name type="common">Boletus of the steppes</name>
    <dbReference type="NCBI Taxonomy" id="5323"/>
    <lineage>
        <taxon>Eukaryota</taxon>
        <taxon>Fungi</taxon>
        <taxon>Dikarya</taxon>
        <taxon>Basidiomycota</taxon>
        <taxon>Agaricomycotina</taxon>
        <taxon>Agaricomycetes</taxon>
        <taxon>Agaricomycetidae</taxon>
        <taxon>Agaricales</taxon>
        <taxon>Pleurotineae</taxon>
        <taxon>Pleurotaceae</taxon>
        <taxon>Pleurotus</taxon>
    </lineage>
</organism>
<name>A0A9P6DFN0_PLEER</name>
<evidence type="ECO:0000256" key="1">
    <source>
        <dbReference type="SAM" id="MobiDB-lite"/>
    </source>
</evidence>
<dbReference type="AlphaFoldDB" id="A0A9P6DFN0"/>
<dbReference type="EMBL" id="MU154579">
    <property type="protein sequence ID" value="KAF9493930.1"/>
    <property type="molecule type" value="Genomic_DNA"/>
</dbReference>
<protein>
    <submittedName>
        <fullName evidence="2">Uncharacterized protein</fullName>
    </submittedName>
</protein>
<gene>
    <name evidence="2" type="ORF">BDN71DRAFT_1496756</name>
</gene>
<dbReference type="Proteomes" id="UP000807025">
    <property type="component" value="Unassembled WGS sequence"/>
</dbReference>
<feature type="region of interest" description="Disordered" evidence="1">
    <location>
        <begin position="48"/>
        <end position="78"/>
    </location>
</feature>
<comment type="caution">
    <text evidence="2">The sequence shown here is derived from an EMBL/GenBank/DDBJ whole genome shotgun (WGS) entry which is preliminary data.</text>
</comment>
<reference evidence="2" key="1">
    <citation type="submission" date="2020-11" db="EMBL/GenBank/DDBJ databases">
        <authorList>
            <consortium name="DOE Joint Genome Institute"/>
            <person name="Ahrendt S."/>
            <person name="Riley R."/>
            <person name="Andreopoulos W."/>
            <person name="Labutti K."/>
            <person name="Pangilinan J."/>
            <person name="Ruiz-Duenas F.J."/>
            <person name="Barrasa J.M."/>
            <person name="Sanchez-Garcia M."/>
            <person name="Camarero S."/>
            <person name="Miyauchi S."/>
            <person name="Serrano A."/>
            <person name="Linde D."/>
            <person name="Babiker R."/>
            <person name="Drula E."/>
            <person name="Ayuso-Fernandez I."/>
            <person name="Pacheco R."/>
            <person name="Padilla G."/>
            <person name="Ferreira P."/>
            <person name="Barriuso J."/>
            <person name="Kellner H."/>
            <person name="Castanera R."/>
            <person name="Alfaro M."/>
            <person name="Ramirez L."/>
            <person name="Pisabarro A.G."/>
            <person name="Kuo A."/>
            <person name="Tritt A."/>
            <person name="Lipzen A."/>
            <person name="He G."/>
            <person name="Yan M."/>
            <person name="Ng V."/>
            <person name="Cullen D."/>
            <person name="Martin F."/>
            <person name="Rosso M.-N."/>
            <person name="Henrissat B."/>
            <person name="Hibbett D."/>
            <person name="Martinez A.T."/>
            <person name="Grigoriev I.V."/>
        </authorList>
    </citation>
    <scope>NUCLEOTIDE SEQUENCE</scope>
    <source>
        <strain evidence="2">ATCC 90797</strain>
    </source>
</reference>
<accession>A0A9P6DFN0</accession>
<keyword evidence="3" id="KW-1185">Reference proteome</keyword>
<evidence type="ECO:0000313" key="2">
    <source>
        <dbReference type="EMBL" id="KAF9493930.1"/>
    </source>
</evidence>
<proteinExistence type="predicted"/>